<dbReference type="EMBL" id="AMGW01000002">
    <property type="protein sequence ID" value="EXJ61669.1"/>
    <property type="molecule type" value="Genomic_DNA"/>
</dbReference>
<proteinExistence type="predicted"/>
<feature type="compositionally biased region" description="Polar residues" evidence="1">
    <location>
        <begin position="151"/>
        <end position="160"/>
    </location>
</feature>
<dbReference type="HOGENOM" id="CLU_1026739_0_0_1"/>
<feature type="region of interest" description="Disordered" evidence="1">
    <location>
        <begin position="80"/>
        <end position="189"/>
    </location>
</feature>
<name>W9WTK8_9EURO</name>
<sequence length="271" mass="29687">MQKYTTREVFEAALAEPSKLSSATTKRVLEQSEQVPPGLRPARLEMETPTRVLTRDRISMNAPLGKSTAVALPNLESFVSAPRARSSAVEKDSKDSADIAHEQDQKLQVATTSPPPQSLGKRRVPHTSKDEWADSSADELTVGEKGGKLTTGESFQSVPLESTDGKAHKKAKRVGARGGPRYNRLAGPTNASPKALSMYENAVDARERLKIAKSYKEKICAIIDTDILQRVDSEGGITPDGRFYKAILMMMDRMEARSPDDVATCKRRTES</sequence>
<dbReference type="GeneID" id="19176708"/>
<evidence type="ECO:0000313" key="2">
    <source>
        <dbReference type="EMBL" id="EXJ61669.1"/>
    </source>
</evidence>
<reference evidence="2 3" key="1">
    <citation type="submission" date="2013-03" db="EMBL/GenBank/DDBJ databases">
        <title>The Genome Sequence of Cladophialophora yegresii CBS 114405.</title>
        <authorList>
            <consortium name="The Broad Institute Genomics Platform"/>
            <person name="Cuomo C."/>
            <person name="de Hoog S."/>
            <person name="Gorbushina A."/>
            <person name="Walker B."/>
            <person name="Young S.K."/>
            <person name="Zeng Q."/>
            <person name="Gargeya S."/>
            <person name="Fitzgerald M."/>
            <person name="Haas B."/>
            <person name="Abouelleil A."/>
            <person name="Allen A.W."/>
            <person name="Alvarado L."/>
            <person name="Arachchi H.M."/>
            <person name="Berlin A.M."/>
            <person name="Chapman S.B."/>
            <person name="Gainer-Dewar J."/>
            <person name="Goldberg J."/>
            <person name="Griggs A."/>
            <person name="Gujja S."/>
            <person name="Hansen M."/>
            <person name="Howarth C."/>
            <person name="Imamovic A."/>
            <person name="Ireland A."/>
            <person name="Larimer J."/>
            <person name="McCowan C."/>
            <person name="Murphy C."/>
            <person name="Pearson M."/>
            <person name="Poon T.W."/>
            <person name="Priest M."/>
            <person name="Roberts A."/>
            <person name="Saif S."/>
            <person name="Shea T."/>
            <person name="Sisk P."/>
            <person name="Sykes S."/>
            <person name="Wortman J."/>
            <person name="Nusbaum C."/>
            <person name="Birren B."/>
        </authorList>
    </citation>
    <scope>NUCLEOTIDE SEQUENCE [LARGE SCALE GENOMIC DNA]</scope>
    <source>
        <strain evidence="2 3">CBS 114405</strain>
    </source>
</reference>
<protein>
    <submittedName>
        <fullName evidence="2">Uncharacterized protein</fullName>
    </submittedName>
</protein>
<comment type="caution">
    <text evidence="2">The sequence shown here is derived from an EMBL/GenBank/DDBJ whole genome shotgun (WGS) entry which is preliminary data.</text>
</comment>
<dbReference type="VEuPathDB" id="FungiDB:A1O7_02098"/>
<keyword evidence="3" id="KW-1185">Reference proteome</keyword>
<dbReference type="AlphaFoldDB" id="W9WTK8"/>
<accession>W9WTK8</accession>
<organism evidence="2 3">
    <name type="scientific">Cladophialophora yegresii CBS 114405</name>
    <dbReference type="NCBI Taxonomy" id="1182544"/>
    <lineage>
        <taxon>Eukaryota</taxon>
        <taxon>Fungi</taxon>
        <taxon>Dikarya</taxon>
        <taxon>Ascomycota</taxon>
        <taxon>Pezizomycotina</taxon>
        <taxon>Eurotiomycetes</taxon>
        <taxon>Chaetothyriomycetidae</taxon>
        <taxon>Chaetothyriales</taxon>
        <taxon>Herpotrichiellaceae</taxon>
        <taxon>Cladophialophora</taxon>
    </lineage>
</organism>
<dbReference type="OrthoDB" id="4142017at2759"/>
<dbReference type="Proteomes" id="UP000019473">
    <property type="component" value="Unassembled WGS sequence"/>
</dbReference>
<gene>
    <name evidence="2" type="ORF">A1O7_02098</name>
</gene>
<evidence type="ECO:0000256" key="1">
    <source>
        <dbReference type="SAM" id="MobiDB-lite"/>
    </source>
</evidence>
<feature type="region of interest" description="Disordered" evidence="1">
    <location>
        <begin position="20"/>
        <end position="49"/>
    </location>
</feature>
<evidence type="ECO:0000313" key="3">
    <source>
        <dbReference type="Proteomes" id="UP000019473"/>
    </source>
</evidence>
<dbReference type="RefSeq" id="XP_007754323.1">
    <property type="nucleotide sequence ID" value="XM_007756133.1"/>
</dbReference>
<feature type="compositionally biased region" description="Basic and acidic residues" evidence="1">
    <location>
        <begin position="88"/>
        <end position="105"/>
    </location>
</feature>